<keyword evidence="2" id="KW-1185">Reference proteome</keyword>
<evidence type="ECO:0000313" key="1">
    <source>
        <dbReference type="EMBL" id="PWA58205.1"/>
    </source>
</evidence>
<sequence length="211" mass="24179">MVNMAPNLNKNGSLNDNCTIIVSNQVKNNFGWDVDKIILAATVYFICQERNWRLFKDESRSMEVVVKSIKDCVKSKLRMLLIQSDSHEHLFFQCPFANKIWVDMVNMAPNLNKNGSLNDNCTIIVSNQVKNNFGWAVDKIILAATVYFICQERNWRLFKDESRSMEVVVKSIKDCVKSKLLSSKVKKSMKAQLLADNWGLIWTSNGNFIAC</sequence>
<dbReference type="STRING" id="35608.A0A2U1MAC8"/>
<evidence type="ECO:0000313" key="2">
    <source>
        <dbReference type="Proteomes" id="UP000245207"/>
    </source>
</evidence>
<dbReference type="Proteomes" id="UP000245207">
    <property type="component" value="Unassembled WGS sequence"/>
</dbReference>
<proteinExistence type="predicted"/>
<dbReference type="PANTHER" id="PTHR33116">
    <property type="entry name" value="REVERSE TRANSCRIPTASE ZINC-BINDING DOMAIN-CONTAINING PROTEIN-RELATED-RELATED"/>
    <property type="match status" value="1"/>
</dbReference>
<accession>A0A2U1MAC8</accession>
<keyword evidence="1" id="KW-0548">Nucleotidyltransferase</keyword>
<dbReference type="EMBL" id="PKPP01005964">
    <property type="protein sequence ID" value="PWA58205.1"/>
    <property type="molecule type" value="Genomic_DNA"/>
</dbReference>
<name>A0A2U1MAC8_ARTAN</name>
<keyword evidence="1" id="KW-0695">RNA-directed DNA polymerase</keyword>
<dbReference type="OrthoDB" id="1938430at2759"/>
<keyword evidence="1" id="KW-0808">Transferase</keyword>
<dbReference type="GO" id="GO:0003964">
    <property type="term" value="F:RNA-directed DNA polymerase activity"/>
    <property type="evidence" value="ECO:0007669"/>
    <property type="project" value="UniProtKB-KW"/>
</dbReference>
<gene>
    <name evidence="1" type="ORF">CTI12_AA399150</name>
</gene>
<comment type="caution">
    <text evidence="1">The sequence shown here is derived from an EMBL/GenBank/DDBJ whole genome shotgun (WGS) entry which is preliminary data.</text>
</comment>
<dbReference type="PANTHER" id="PTHR33116:SF84">
    <property type="entry name" value="RNA-DIRECTED DNA POLYMERASE"/>
    <property type="match status" value="1"/>
</dbReference>
<reference evidence="1 2" key="1">
    <citation type="journal article" date="2018" name="Mol. Plant">
        <title>The genome of Artemisia annua provides insight into the evolution of Asteraceae family and artemisinin biosynthesis.</title>
        <authorList>
            <person name="Shen Q."/>
            <person name="Zhang L."/>
            <person name="Liao Z."/>
            <person name="Wang S."/>
            <person name="Yan T."/>
            <person name="Shi P."/>
            <person name="Liu M."/>
            <person name="Fu X."/>
            <person name="Pan Q."/>
            <person name="Wang Y."/>
            <person name="Lv Z."/>
            <person name="Lu X."/>
            <person name="Zhang F."/>
            <person name="Jiang W."/>
            <person name="Ma Y."/>
            <person name="Chen M."/>
            <person name="Hao X."/>
            <person name="Li L."/>
            <person name="Tang Y."/>
            <person name="Lv G."/>
            <person name="Zhou Y."/>
            <person name="Sun X."/>
            <person name="Brodelius P.E."/>
            <person name="Rose J.K.C."/>
            <person name="Tang K."/>
        </authorList>
    </citation>
    <scope>NUCLEOTIDE SEQUENCE [LARGE SCALE GENOMIC DNA]</scope>
    <source>
        <strain evidence="2">cv. Huhao1</strain>
        <tissue evidence="1">Leaf</tissue>
    </source>
</reference>
<protein>
    <submittedName>
        <fullName evidence="1">RNA-directed DNA polymerase, eukaryota, Reverse transcriptase zinc-binding domain protein</fullName>
    </submittedName>
</protein>
<organism evidence="1 2">
    <name type="scientific">Artemisia annua</name>
    <name type="common">Sweet wormwood</name>
    <dbReference type="NCBI Taxonomy" id="35608"/>
    <lineage>
        <taxon>Eukaryota</taxon>
        <taxon>Viridiplantae</taxon>
        <taxon>Streptophyta</taxon>
        <taxon>Embryophyta</taxon>
        <taxon>Tracheophyta</taxon>
        <taxon>Spermatophyta</taxon>
        <taxon>Magnoliopsida</taxon>
        <taxon>eudicotyledons</taxon>
        <taxon>Gunneridae</taxon>
        <taxon>Pentapetalae</taxon>
        <taxon>asterids</taxon>
        <taxon>campanulids</taxon>
        <taxon>Asterales</taxon>
        <taxon>Asteraceae</taxon>
        <taxon>Asteroideae</taxon>
        <taxon>Anthemideae</taxon>
        <taxon>Artemisiinae</taxon>
        <taxon>Artemisia</taxon>
    </lineage>
</organism>
<dbReference type="AlphaFoldDB" id="A0A2U1MAC8"/>